<proteinExistence type="predicted"/>
<dbReference type="Pfam" id="PF01209">
    <property type="entry name" value="Ubie_methyltran"/>
    <property type="match status" value="1"/>
</dbReference>
<evidence type="ECO:0000313" key="1">
    <source>
        <dbReference type="EMBL" id="HAR50464.1"/>
    </source>
</evidence>
<keyword evidence="1" id="KW-0489">Methyltransferase</keyword>
<dbReference type="PANTHER" id="PTHR43591:SF24">
    <property type="entry name" value="2-METHOXY-6-POLYPRENYL-1,4-BENZOQUINOL METHYLASE, MITOCHONDRIAL"/>
    <property type="match status" value="1"/>
</dbReference>
<evidence type="ECO:0000313" key="2">
    <source>
        <dbReference type="Proteomes" id="UP000264719"/>
    </source>
</evidence>
<dbReference type="PANTHER" id="PTHR43591">
    <property type="entry name" value="METHYLTRANSFERASE"/>
    <property type="match status" value="1"/>
</dbReference>
<dbReference type="AlphaFoldDB" id="A0A348W7F2"/>
<dbReference type="Proteomes" id="UP000264719">
    <property type="component" value="Unassembled WGS sequence"/>
</dbReference>
<dbReference type="GO" id="GO:0008168">
    <property type="term" value="F:methyltransferase activity"/>
    <property type="evidence" value="ECO:0007669"/>
    <property type="project" value="UniProtKB-KW"/>
</dbReference>
<dbReference type="GO" id="GO:0032259">
    <property type="term" value="P:methylation"/>
    <property type="evidence" value="ECO:0007669"/>
    <property type="project" value="UniProtKB-KW"/>
</dbReference>
<dbReference type="SUPFAM" id="SSF53335">
    <property type="entry name" value="S-adenosyl-L-methionine-dependent methyltransferases"/>
    <property type="match status" value="1"/>
</dbReference>
<gene>
    <name evidence="1" type="ORF">DCS45_01135</name>
</gene>
<protein>
    <submittedName>
        <fullName evidence="1">Ubiquinone biosynthesis methyltransferase UbiE</fullName>
    </submittedName>
</protein>
<reference evidence="1 2" key="1">
    <citation type="journal article" date="2018" name="Nat. Biotechnol.">
        <title>A standardized bacterial taxonomy based on genome phylogeny substantially revises the tree of life.</title>
        <authorList>
            <person name="Parks D.H."/>
            <person name="Chuvochina M."/>
            <person name="Waite D.W."/>
            <person name="Rinke C."/>
            <person name="Skarshewski A."/>
            <person name="Chaumeil P.A."/>
            <person name="Hugenholtz P."/>
        </authorList>
    </citation>
    <scope>NUCLEOTIDE SEQUENCE [LARGE SCALE GENOMIC DNA]</scope>
    <source>
        <strain evidence="1">UBA9169</strain>
    </source>
</reference>
<keyword evidence="1" id="KW-0830">Ubiquinone</keyword>
<dbReference type="CDD" id="cd02440">
    <property type="entry name" value="AdoMet_MTases"/>
    <property type="match status" value="1"/>
</dbReference>
<keyword evidence="1" id="KW-0808">Transferase</keyword>
<dbReference type="EMBL" id="DMVW01000016">
    <property type="protein sequence ID" value="HAR50464.1"/>
    <property type="molecule type" value="Genomic_DNA"/>
</dbReference>
<organism evidence="1 2">
    <name type="scientific">Roseovarius nubinhibens</name>
    <dbReference type="NCBI Taxonomy" id="314263"/>
    <lineage>
        <taxon>Bacteria</taxon>
        <taxon>Pseudomonadati</taxon>
        <taxon>Pseudomonadota</taxon>
        <taxon>Alphaproteobacteria</taxon>
        <taxon>Rhodobacterales</taxon>
        <taxon>Roseobacteraceae</taxon>
        <taxon>Roseovarius</taxon>
    </lineage>
</organism>
<dbReference type="InterPro" id="IPR029063">
    <property type="entry name" value="SAM-dependent_MTases_sf"/>
</dbReference>
<dbReference type="Gene3D" id="3.40.50.150">
    <property type="entry name" value="Vaccinia Virus protein VP39"/>
    <property type="match status" value="1"/>
</dbReference>
<comment type="caution">
    <text evidence="1">The sequence shown here is derived from an EMBL/GenBank/DDBJ whole genome shotgun (WGS) entry which is preliminary data.</text>
</comment>
<accession>A0A348W7F2</accession>
<sequence>MRNPKDVGDDDIYDPQFVANLFDRCSSSYRRWSAISSFGFISLWRYQCVNRLSPPAQTGSIAVDLMAGTGEVWSHLLRRFPDLGTITALDISHKMHLEAVDRLHGKYAEMITHIEADALRTDLPSDYADLVISTFGLKTFDRDQQSVLAKQIARILKPGGSFALIEASDPKGWMLRPFYRFYLDRMLPQIERFFLKGAKDFSMIGTYTRNFGDSTHMAEALRAEGLSVTLKNHFFGCATSVAGYRPVKR</sequence>
<name>A0A348W7F2_9RHOB</name>